<reference evidence="1" key="1">
    <citation type="journal article" date="2023" name="Plant J.">
        <title>Genome sequences and population genomics provide insights into the demographic history, inbreeding, and mutation load of two 'living fossil' tree species of Dipteronia.</title>
        <authorList>
            <person name="Feng Y."/>
            <person name="Comes H.P."/>
            <person name="Chen J."/>
            <person name="Zhu S."/>
            <person name="Lu R."/>
            <person name="Zhang X."/>
            <person name="Li P."/>
            <person name="Qiu J."/>
            <person name="Olsen K.M."/>
            <person name="Qiu Y."/>
        </authorList>
    </citation>
    <scope>NUCLEOTIDE SEQUENCE</scope>
    <source>
        <strain evidence="1">KIB01</strain>
    </source>
</reference>
<proteinExistence type="predicted"/>
<dbReference type="InterPro" id="IPR032675">
    <property type="entry name" value="LRR_dom_sf"/>
</dbReference>
<comment type="caution">
    <text evidence="1">The sequence shown here is derived from an EMBL/GenBank/DDBJ whole genome shotgun (WGS) entry which is preliminary data.</text>
</comment>
<evidence type="ECO:0000313" key="1">
    <source>
        <dbReference type="EMBL" id="KAK2644504.1"/>
    </source>
</evidence>
<dbReference type="Proteomes" id="UP001280121">
    <property type="component" value="Unassembled WGS sequence"/>
</dbReference>
<gene>
    <name evidence="1" type="ORF">Ddye_019699</name>
</gene>
<dbReference type="AlphaFoldDB" id="A0AAD9WUP3"/>
<protein>
    <submittedName>
        <fullName evidence="1">Uncharacterized protein</fullName>
    </submittedName>
</protein>
<dbReference type="Gene3D" id="3.80.10.10">
    <property type="entry name" value="Ribonuclease Inhibitor"/>
    <property type="match status" value="2"/>
</dbReference>
<organism evidence="1 2">
    <name type="scientific">Dipteronia dyeriana</name>
    <dbReference type="NCBI Taxonomy" id="168575"/>
    <lineage>
        <taxon>Eukaryota</taxon>
        <taxon>Viridiplantae</taxon>
        <taxon>Streptophyta</taxon>
        <taxon>Embryophyta</taxon>
        <taxon>Tracheophyta</taxon>
        <taxon>Spermatophyta</taxon>
        <taxon>Magnoliopsida</taxon>
        <taxon>eudicotyledons</taxon>
        <taxon>Gunneridae</taxon>
        <taxon>Pentapetalae</taxon>
        <taxon>rosids</taxon>
        <taxon>malvids</taxon>
        <taxon>Sapindales</taxon>
        <taxon>Sapindaceae</taxon>
        <taxon>Hippocastanoideae</taxon>
        <taxon>Acereae</taxon>
        <taxon>Dipteronia</taxon>
    </lineage>
</organism>
<accession>A0AAD9WUP3</accession>
<evidence type="ECO:0000313" key="2">
    <source>
        <dbReference type="Proteomes" id="UP001280121"/>
    </source>
</evidence>
<dbReference type="EMBL" id="JANJYI010000006">
    <property type="protein sequence ID" value="KAK2644504.1"/>
    <property type="molecule type" value="Genomic_DNA"/>
</dbReference>
<dbReference type="SUPFAM" id="SSF52058">
    <property type="entry name" value="L domain-like"/>
    <property type="match status" value="1"/>
</dbReference>
<name>A0AAD9WUP3_9ROSI</name>
<dbReference type="InterPro" id="IPR044974">
    <property type="entry name" value="Disease_R_plants"/>
</dbReference>
<dbReference type="PANTHER" id="PTHR11017">
    <property type="entry name" value="LEUCINE-RICH REPEAT-CONTAINING PROTEIN"/>
    <property type="match status" value="1"/>
</dbReference>
<sequence>MYDLRTLIINYGLHIAGLDDLPVELRYLHWKSCDLEVLPSSFNPENLIELDLSSSDIKQLWEGRMFIPQLKRLNLGDCGKLISIPDLSDIPSAEGINLEGCSSLLEIRSSRECPKNLHYLQLSECKNLRSFPSNIHIEGSGFSLSGCISLTKFPHISGNIKRLDLSWPGVEEVPSTIQCLSKLESLDMSNCKRLKRVSKSICELKSLDRLHLLGCRKLESFPDILEGMELRFLILSRTAIKELPPNCESRYK</sequence>
<keyword evidence="2" id="KW-1185">Reference proteome</keyword>
<dbReference type="PANTHER" id="PTHR11017:SF574">
    <property type="entry name" value="ADP-RIBOSYL CYCLASE_CYCLIC ADP-RIBOSE HYDROLASE"/>
    <property type="match status" value="1"/>
</dbReference>
<dbReference type="GO" id="GO:0006952">
    <property type="term" value="P:defense response"/>
    <property type="evidence" value="ECO:0007669"/>
    <property type="project" value="InterPro"/>
</dbReference>